<dbReference type="GO" id="GO:0046872">
    <property type="term" value="F:metal ion binding"/>
    <property type="evidence" value="ECO:0007669"/>
    <property type="project" value="InterPro"/>
</dbReference>
<gene>
    <name evidence="10" type="primary">purD</name>
    <name evidence="13" type="ORF">SAMN03080598_00166</name>
</gene>
<organism evidence="13 14">
    <name type="scientific">Algoriphagus boritolerans DSM 17298 = JCM 18970</name>
    <dbReference type="NCBI Taxonomy" id="1120964"/>
    <lineage>
        <taxon>Bacteria</taxon>
        <taxon>Pseudomonadati</taxon>
        <taxon>Bacteroidota</taxon>
        <taxon>Cytophagia</taxon>
        <taxon>Cytophagales</taxon>
        <taxon>Cyclobacteriaceae</taxon>
        <taxon>Algoriphagus</taxon>
    </lineage>
</organism>
<name>A0A1H5RZM1_9BACT</name>
<keyword evidence="14" id="KW-1185">Reference proteome</keyword>
<dbReference type="InterPro" id="IPR020560">
    <property type="entry name" value="PRibGlycinamide_synth_C-dom"/>
</dbReference>
<dbReference type="Pfam" id="PF02843">
    <property type="entry name" value="GARS_C"/>
    <property type="match status" value="1"/>
</dbReference>
<dbReference type="SUPFAM" id="SSF56059">
    <property type="entry name" value="Glutathione synthetase ATP-binding domain-like"/>
    <property type="match status" value="1"/>
</dbReference>
<keyword evidence="6 11" id="KW-0067">ATP-binding</keyword>
<dbReference type="GO" id="GO:0009113">
    <property type="term" value="P:purine nucleobase biosynthetic process"/>
    <property type="evidence" value="ECO:0007669"/>
    <property type="project" value="InterPro"/>
</dbReference>
<keyword evidence="4 11" id="KW-0547">Nucleotide-binding</keyword>
<evidence type="ECO:0000259" key="12">
    <source>
        <dbReference type="PROSITE" id="PS50975"/>
    </source>
</evidence>
<comment type="pathway">
    <text evidence="1 10">Purine metabolism; IMP biosynthesis via de novo pathway; N(1)-(5-phospho-D-ribosyl)glycinamide from 5-phospho-alpha-D-ribose 1-diphosphate: step 2/2.</text>
</comment>
<evidence type="ECO:0000256" key="10">
    <source>
        <dbReference type="HAMAP-Rule" id="MF_00138"/>
    </source>
</evidence>
<comment type="catalytic activity">
    <reaction evidence="10">
        <text>5-phospho-beta-D-ribosylamine + glycine + ATP = N(1)-(5-phospho-beta-D-ribosyl)glycinamide + ADP + phosphate + H(+)</text>
        <dbReference type="Rhea" id="RHEA:17453"/>
        <dbReference type="ChEBI" id="CHEBI:15378"/>
        <dbReference type="ChEBI" id="CHEBI:30616"/>
        <dbReference type="ChEBI" id="CHEBI:43474"/>
        <dbReference type="ChEBI" id="CHEBI:57305"/>
        <dbReference type="ChEBI" id="CHEBI:58681"/>
        <dbReference type="ChEBI" id="CHEBI:143788"/>
        <dbReference type="ChEBI" id="CHEBI:456216"/>
        <dbReference type="EC" id="6.3.4.13"/>
    </reaction>
</comment>
<dbReference type="UniPathway" id="UPA00074">
    <property type="reaction ID" value="UER00125"/>
</dbReference>
<comment type="similarity">
    <text evidence="7 10">Belongs to the GARS family.</text>
</comment>
<dbReference type="GO" id="GO:0006189">
    <property type="term" value="P:'de novo' IMP biosynthetic process"/>
    <property type="evidence" value="ECO:0007669"/>
    <property type="project" value="UniProtKB-UniRule"/>
</dbReference>
<sequence length="431" mass="46320">MNILLLGSGGREHAFAWKIVQSPQCSRLFVAPGNAGTAEIAHNIPLSVTDFLGIHQFILENTIDMVVVGPEEPLVKGLVDFLQSKPDTANLPIVGPSQLGATLEGSKDFSKRFMQRNHIPTAAYETFTAGEISAGLAYLEKQKLPIVLKADGLAAGKGVLICLTLEEAKASLKEMLLEAKFGDASSKVVVEEFLQGIELSVFVATDGKSYKILPEAKDYKRIGEGDTGLNTGGMGAVSPVIFADEEFLKKVEEKIVKPTIAGLEKENIDFKGFLFIGLMNDGGEPSVIEYNVRMGDPETEAVLPRIESDFVDLLKGIATGTLSEYKLNISPKYATTVVMVSGGYPESYEKGFPISLPSATERSVIFHAGTARNSAGELVTQGGRVIAVTGFGGELNEALANAFETVGKISWNKAYHRKDIGQDILKLMKSS</sequence>
<feature type="domain" description="ATP-grasp" evidence="12">
    <location>
        <begin position="111"/>
        <end position="319"/>
    </location>
</feature>
<evidence type="ECO:0000256" key="4">
    <source>
        <dbReference type="ARBA" id="ARBA00022741"/>
    </source>
</evidence>
<evidence type="ECO:0000256" key="2">
    <source>
        <dbReference type="ARBA" id="ARBA00013255"/>
    </source>
</evidence>
<dbReference type="Gene3D" id="3.30.1490.20">
    <property type="entry name" value="ATP-grasp fold, A domain"/>
    <property type="match status" value="1"/>
</dbReference>
<dbReference type="STRING" id="1120964.GCA_001313265_00239"/>
<accession>A0A1H5RZM1</accession>
<evidence type="ECO:0000313" key="14">
    <source>
        <dbReference type="Proteomes" id="UP000236736"/>
    </source>
</evidence>
<protein>
    <recommendedName>
        <fullName evidence="2 10">Phosphoribosylamine--glycine ligase</fullName>
        <ecNumber evidence="2 10">6.3.4.13</ecNumber>
    </recommendedName>
    <alternativeName>
        <fullName evidence="10">GARS</fullName>
    </alternativeName>
    <alternativeName>
        <fullName evidence="8 10">Glycinamide ribonucleotide synthetase</fullName>
    </alternativeName>
    <alternativeName>
        <fullName evidence="9 10">Phosphoribosylglycinamide synthetase</fullName>
    </alternativeName>
</protein>
<dbReference type="Proteomes" id="UP000236736">
    <property type="component" value="Unassembled WGS sequence"/>
</dbReference>
<dbReference type="NCBIfam" id="TIGR00877">
    <property type="entry name" value="purD"/>
    <property type="match status" value="1"/>
</dbReference>
<dbReference type="Gene3D" id="3.40.50.20">
    <property type="match status" value="1"/>
</dbReference>
<evidence type="ECO:0000256" key="11">
    <source>
        <dbReference type="PROSITE-ProRule" id="PRU00409"/>
    </source>
</evidence>
<dbReference type="SMART" id="SM01209">
    <property type="entry name" value="GARS_A"/>
    <property type="match status" value="1"/>
</dbReference>
<dbReference type="Gene3D" id="3.30.470.20">
    <property type="entry name" value="ATP-grasp fold, B domain"/>
    <property type="match status" value="1"/>
</dbReference>
<evidence type="ECO:0000256" key="5">
    <source>
        <dbReference type="ARBA" id="ARBA00022755"/>
    </source>
</evidence>
<dbReference type="SUPFAM" id="SSF51246">
    <property type="entry name" value="Rudiment single hybrid motif"/>
    <property type="match status" value="1"/>
</dbReference>
<dbReference type="HAMAP" id="MF_00138">
    <property type="entry name" value="GARS"/>
    <property type="match status" value="1"/>
</dbReference>
<reference evidence="14" key="1">
    <citation type="submission" date="2016-10" db="EMBL/GenBank/DDBJ databases">
        <authorList>
            <person name="Varghese N."/>
            <person name="Submissions S."/>
        </authorList>
    </citation>
    <scope>NUCLEOTIDE SEQUENCE [LARGE SCALE GENOMIC DNA]</scope>
    <source>
        <strain evidence="14">DSM 17298</strain>
    </source>
</reference>
<dbReference type="SUPFAM" id="SSF52440">
    <property type="entry name" value="PreATP-grasp domain"/>
    <property type="match status" value="1"/>
</dbReference>
<dbReference type="InterPro" id="IPR013815">
    <property type="entry name" value="ATP_grasp_subdomain_1"/>
</dbReference>
<keyword evidence="3 10" id="KW-0436">Ligase</keyword>
<evidence type="ECO:0000313" key="13">
    <source>
        <dbReference type="EMBL" id="SEF42971.1"/>
    </source>
</evidence>
<proteinExistence type="inferred from homology"/>
<dbReference type="PANTHER" id="PTHR43472:SF1">
    <property type="entry name" value="PHOSPHORIBOSYLAMINE--GLYCINE LIGASE, CHLOROPLASTIC"/>
    <property type="match status" value="1"/>
</dbReference>
<dbReference type="AlphaFoldDB" id="A0A1H5RZM1"/>
<evidence type="ECO:0000256" key="9">
    <source>
        <dbReference type="ARBA" id="ARBA00042864"/>
    </source>
</evidence>
<dbReference type="Gene3D" id="3.90.600.10">
    <property type="entry name" value="Phosphoribosylglycinamide synthetase, C-terminal domain"/>
    <property type="match status" value="1"/>
</dbReference>
<dbReference type="EMBL" id="FNVR01000001">
    <property type="protein sequence ID" value="SEF42971.1"/>
    <property type="molecule type" value="Genomic_DNA"/>
</dbReference>
<dbReference type="RefSeq" id="WP_103922902.1">
    <property type="nucleotide sequence ID" value="NZ_BBFN01000001.1"/>
</dbReference>
<dbReference type="InterPro" id="IPR011054">
    <property type="entry name" value="Rudment_hybrid_motif"/>
</dbReference>
<dbReference type="InterPro" id="IPR016185">
    <property type="entry name" value="PreATP-grasp_dom_sf"/>
</dbReference>
<dbReference type="InterPro" id="IPR020562">
    <property type="entry name" value="PRibGlycinamide_synth_N"/>
</dbReference>
<dbReference type="Pfam" id="PF01071">
    <property type="entry name" value="GARS_A"/>
    <property type="match status" value="1"/>
</dbReference>
<evidence type="ECO:0000256" key="6">
    <source>
        <dbReference type="ARBA" id="ARBA00022840"/>
    </source>
</evidence>
<dbReference type="PANTHER" id="PTHR43472">
    <property type="entry name" value="PHOSPHORIBOSYLAMINE--GLYCINE LIGASE"/>
    <property type="match status" value="1"/>
</dbReference>
<dbReference type="PROSITE" id="PS50975">
    <property type="entry name" value="ATP_GRASP"/>
    <property type="match status" value="1"/>
</dbReference>
<evidence type="ECO:0000256" key="3">
    <source>
        <dbReference type="ARBA" id="ARBA00022598"/>
    </source>
</evidence>
<dbReference type="InterPro" id="IPR011761">
    <property type="entry name" value="ATP-grasp"/>
</dbReference>
<evidence type="ECO:0000256" key="8">
    <source>
        <dbReference type="ARBA" id="ARBA00042242"/>
    </source>
</evidence>
<dbReference type="SMART" id="SM01210">
    <property type="entry name" value="GARS_C"/>
    <property type="match status" value="1"/>
</dbReference>
<evidence type="ECO:0000256" key="1">
    <source>
        <dbReference type="ARBA" id="ARBA00005174"/>
    </source>
</evidence>
<dbReference type="Pfam" id="PF02844">
    <property type="entry name" value="GARS_N"/>
    <property type="match status" value="1"/>
</dbReference>
<dbReference type="InterPro" id="IPR000115">
    <property type="entry name" value="PRibGlycinamide_synth"/>
</dbReference>
<dbReference type="EC" id="6.3.4.13" evidence="2 10"/>
<keyword evidence="5 10" id="KW-0658">Purine biosynthesis</keyword>
<dbReference type="InterPro" id="IPR020561">
    <property type="entry name" value="PRibGlycinamid_synth_ATP-grasp"/>
</dbReference>
<dbReference type="GO" id="GO:0004637">
    <property type="term" value="F:phosphoribosylamine-glycine ligase activity"/>
    <property type="evidence" value="ECO:0007669"/>
    <property type="project" value="UniProtKB-UniRule"/>
</dbReference>
<dbReference type="OrthoDB" id="9807240at2"/>
<dbReference type="InterPro" id="IPR037123">
    <property type="entry name" value="PRibGlycinamide_synth_C_sf"/>
</dbReference>
<dbReference type="GO" id="GO:0005524">
    <property type="term" value="F:ATP binding"/>
    <property type="evidence" value="ECO:0007669"/>
    <property type="project" value="UniProtKB-UniRule"/>
</dbReference>
<evidence type="ECO:0000256" key="7">
    <source>
        <dbReference type="ARBA" id="ARBA00038345"/>
    </source>
</evidence>